<dbReference type="GO" id="GO:0005654">
    <property type="term" value="C:nucleoplasm"/>
    <property type="evidence" value="ECO:0007669"/>
    <property type="project" value="Ensembl"/>
</dbReference>
<name>A0A8C6RGT6_NANGA</name>
<reference evidence="2" key="2">
    <citation type="submission" date="2025-09" db="UniProtKB">
        <authorList>
            <consortium name="Ensembl"/>
        </authorList>
    </citation>
    <scope>IDENTIFICATION</scope>
</reference>
<dbReference type="InterPro" id="IPR027836">
    <property type="entry name" value="DUF4529"/>
</dbReference>
<dbReference type="Pfam" id="PF15032">
    <property type="entry name" value="DUF4529"/>
    <property type="match status" value="2"/>
</dbReference>
<dbReference type="PANTHER" id="PTHR36869:SF1">
    <property type="entry name" value="CHROMOSOME 16 OPEN READING FRAME 46"/>
    <property type="match status" value="1"/>
</dbReference>
<sequence length="377" mass="41076">MDLCQKNETDIENNESKKIQGTEETELTLTCLDKRSEKNHVCCLLRVSDLTLEEDKGASEFTIGTGWEEAVHGWGRTSATACIWSRKKVKLGRLGDGTCHGSCLVCVSLAQGSLEAQFLSEVGKSDVGAAAEMGPKRWSGPSQAPSTASRDPHKLCFPTCVHGGKESLQIKEFIWCMEDWGVPETVNGKAPGNPSRGTDRRLLTLGSMTSKALVVLPPLKTSPPNNLEVLDKKSKNVVWWSEQKVPRAEECAACADGSKIVDTVGGKGEKRPFELASHLKATDMLPLSSPAVRTPLLAESQKCCLHWSLLPKKNSVCPPNPVSTHCLAALNGIQNCRASKLKHILTETVENKMFPKPLLPSLTVSRVVIPISTHRFF</sequence>
<evidence type="ECO:0000256" key="1">
    <source>
        <dbReference type="SAM" id="MobiDB-lite"/>
    </source>
</evidence>
<dbReference type="OMA" id="CKEDWAT"/>
<evidence type="ECO:0000313" key="3">
    <source>
        <dbReference type="Proteomes" id="UP000694381"/>
    </source>
</evidence>
<dbReference type="Proteomes" id="UP000694381">
    <property type="component" value="Unassembled WGS sequence"/>
</dbReference>
<dbReference type="GeneTree" id="ENSGT00390000017224"/>
<feature type="compositionally biased region" description="Polar residues" evidence="1">
    <location>
        <begin position="140"/>
        <end position="149"/>
    </location>
</feature>
<feature type="region of interest" description="Disordered" evidence="1">
    <location>
        <begin position="131"/>
        <end position="151"/>
    </location>
</feature>
<gene>
    <name evidence="2" type="primary">CUNH16orf46</name>
</gene>
<accession>A0A8C6RGT6</accession>
<dbReference type="AlphaFoldDB" id="A0A8C6RGT6"/>
<protein>
    <submittedName>
        <fullName evidence="2">RIKEN cDNA 1700030J22 gene</fullName>
    </submittedName>
</protein>
<dbReference type="Ensembl" id="ENSNGAT00000022827.1">
    <property type="protein sequence ID" value="ENSNGAP00000017199.1"/>
    <property type="gene ID" value="ENSNGAG00000017698.1"/>
</dbReference>
<dbReference type="GO" id="GO:0005829">
    <property type="term" value="C:cytosol"/>
    <property type="evidence" value="ECO:0007669"/>
    <property type="project" value="Ensembl"/>
</dbReference>
<keyword evidence="3" id="KW-1185">Reference proteome</keyword>
<evidence type="ECO:0000313" key="2">
    <source>
        <dbReference type="Ensembl" id="ENSNGAP00000017199.1"/>
    </source>
</evidence>
<reference evidence="2" key="1">
    <citation type="submission" date="2025-08" db="UniProtKB">
        <authorList>
            <consortium name="Ensembl"/>
        </authorList>
    </citation>
    <scope>IDENTIFICATION</scope>
</reference>
<proteinExistence type="predicted"/>
<organism evidence="2 3">
    <name type="scientific">Nannospalax galili</name>
    <name type="common">Northern Israeli blind subterranean mole rat</name>
    <name type="synonym">Spalax galili</name>
    <dbReference type="NCBI Taxonomy" id="1026970"/>
    <lineage>
        <taxon>Eukaryota</taxon>
        <taxon>Metazoa</taxon>
        <taxon>Chordata</taxon>
        <taxon>Craniata</taxon>
        <taxon>Vertebrata</taxon>
        <taxon>Euteleostomi</taxon>
        <taxon>Mammalia</taxon>
        <taxon>Eutheria</taxon>
        <taxon>Euarchontoglires</taxon>
        <taxon>Glires</taxon>
        <taxon>Rodentia</taxon>
        <taxon>Myomorpha</taxon>
        <taxon>Muroidea</taxon>
        <taxon>Spalacidae</taxon>
        <taxon>Spalacinae</taxon>
        <taxon>Nannospalax</taxon>
    </lineage>
</organism>
<dbReference type="PANTHER" id="PTHR36869">
    <property type="entry name" value="CHROMOSOME 16 OPEN READING FRAME 46"/>
    <property type="match status" value="1"/>
</dbReference>